<evidence type="ECO:0000313" key="8">
    <source>
        <dbReference type="EMBL" id="QZN98042.1"/>
    </source>
</evidence>
<dbReference type="InterPro" id="IPR004797">
    <property type="entry name" value="Competence_ComEC/Rec2"/>
</dbReference>
<feature type="transmembrane region" description="Helical" evidence="6">
    <location>
        <begin position="478"/>
        <end position="495"/>
    </location>
</feature>
<accession>A0ABX9AS38</accession>
<protein>
    <submittedName>
        <fullName evidence="8">ComEC family protein</fullName>
    </submittedName>
</protein>
<dbReference type="InterPro" id="IPR025405">
    <property type="entry name" value="DUF4131"/>
</dbReference>
<dbReference type="Gene3D" id="3.60.15.10">
    <property type="entry name" value="Ribonuclease Z/Hydroxyacylglutathione hydrolase-like"/>
    <property type="match status" value="1"/>
</dbReference>
<keyword evidence="5 6" id="KW-0472">Membrane</keyword>
<evidence type="ECO:0000256" key="6">
    <source>
        <dbReference type="SAM" id="Phobius"/>
    </source>
</evidence>
<proteinExistence type="predicted"/>
<evidence type="ECO:0000256" key="2">
    <source>
        <dbReference type="ARBA" id="ARBA00022475"/>
    </source>
</evidence>
<dbReference type="Proteomes" id="UP000825886">
    <property type="component" value="Chromosome"/>
</dbReference>
<dbReference type="PANTHER" id="PTHR30619">
    <property type="entry name" value="DNA INTERNALIZATION/COMPETENCE PROTEIN COMEC/REC2"/>
    <property type="match status" value="1"/>
</dbReference>
<feature type="transmembrane region" description="Helical" evidence="6">
    <location>
        <begin position="196"/>
        <end position="214"/>
    </location>
</feature>
<dbReference type="EMBL" id="CP081864">
    <property type="protein sequence ID" value="QZN98042.1"/>
    <property type="molecule type" value="Genomic_DNA"/>
</dbReference>
<gene>
    <name evidence="8" type="ORF">K6K13_11900</name>
</gene>
<dbReference type="InterPro" id="IPR036866">
    <property type="entry name" value="RibonucZ/Hydroxyglut_hydro"/>
</dbReference>
<dbReference type="Pfam" id="PF03772">
    <property type="entry name" value="Competence"/>
    <property type="match status" value="1"/>
</dbReference>
<feature type="transmembrane region" description="Helical" evidence="6">
    <location>
        <begin position="299"/>
        <end position="320"/>
    </location>
</feature>
<dbReference type="NCBIfam" id="TIGR00361">
    <property type="entry name" value="ComEC_Rec2"/>
    <property type="match status" value="1"/>
</dbReference>
<dbReference type="Pfam" id="PF00753">
    <property type="entry name" value="Lactamase_B"/>
    <property type="match status" value="1"/>
</dbReference>
<reference evidence="8 9" key="1">
    <citation type="submission" date="2021-08" db="EMBL/GenBank/DDBJ databases">
        <title>Culture and genomic analysis of Symbiopectobacterium purcellii sp. nov. gen. nov., isolated from the leafhopper Empoasca decipiens.</title>
        <authorList>
            <person name="Nadal-Jimenez P."/>
            <person name="Siozios S."/>
            <person name="Halliday N."/>
            <person name="Camara M."/>
            <person name="Hurst G.D.D."/>
        </authorList>
    </citation>
    <scope>NUCLEOTIDE SEQUENCE [LARGE SCALE GENOMIC DNA]</scope>
    <source>
        <strain evidence="8 9">SyEd1</strain>
    </source>
</reference>
<dbReference type="InterPro" id="IPR052159">
    <property type="entry name" value="Competence_DNA_uptake"/>
</dbReference>
<evidence type="ECO:0000256" key="3">
    <source>
        <dbReference type="ARBA" id="ARBA00022692"/>
    </source>
</evidence>
<feature type="transmembrane region" description="Helical" evidence="6">
    <location>
        <begin position="454"/>
        <end position="472"/>
    </location>
</feature>
<dbReference type="SUPFAM" id="SSF56281">
    <property type="entry name" value="Metallo-hydrolase/oxidoreductase"/>
    <property type="match status" value="1"/>
</dbReference>
<keyword evidence="2" id="KW-1003">Cell membrane</keyword>
<organism evidence="8 9">
    <name type="scientific">Symbiopectobacterium purcellii</name>
    <dbReference type="NCBI Taxonomy" id="2871826"/>
    <lineage>
        <taxon>Bacteria</taxon>
        <taxon>Pseudomonadati</taxon>
        <taxon>Pseudomonadota</taxon>
        <taxon>Gammaproteobacteria</taxon>
        <taxon>Enterobacterales</taxon>
        <taxon>Enterobacteriaceae</taxon>
    </lineage>
</organism>
<comment type="subcellular location">
    <subcellularLocation>
        <location evidence="1">Cell membrane</location>
        <topology evidence="1">Multi-pass membrane protein</topology>
    </subcellularLocation>
</comment>
<dbReference type="InterPro" id="IPR004477">
    <property type="entry name" value="ComEC_N"/>
</dbReference>
<sequence>MSFSLASCAVIAGTLPLLWLPQIPPRWASVTVLMISTLLLVTCRSKIVRVLSLSSLCLAFALLDARSMLTTMVSIDGKTLSAEVKIVEMRISGHQDQQILVQVEKLQGRWVFPAFYATLTLPNTMQAWCGGQRWSIRARFRPLHSRLNQGGFDRQRWGIAKRQLASARVLRATPITLACGVRQRLLTQVEQHASSLQWHAILLALMFGVMKTLTPEASAVLQQTGTMHLMVISGLHIVLAAMFGWGLMRALQRLLPLRWIVPPLPLLAGVLLAWSYAWLAGENPPAIRAALAYSVWTLIRWRGVICTSWQVWLWCVAIVFLSEPMMVLSNSFWLSCVAVAGLIFWFQWAPLPYGLRQGWHWVLVRVAHLQCGITLLLLPLQWGIFKGISLTSLPANIWAVPLVSFVTTPLVLVALPLALFPTLSFSSWWLADRSLDVVFMVLKPLKRGWIAIDEHYLAWSLMGWCGVIIWRFGWWRVYPASVAALVLYVVLQRAATPQPEWRVDMLDVGHGLAIVIEREGQTVLFDTGSQWSGGDMAQYEILPYLRWRGITPEAVILSHSHQDHIGGLGSLLQAYPGLTVYSPFTQPGHRACIQGETWQWQGLTFTVLWPPIRVAHAGNDDSCVVRIDDGRHRVLLTGDIEMKTERRLESALRDQLTADLLQIPHHGSKTSSSAPFLRAVNPRYALASTGRYNPWRLPSAAVIARYRNAGHHWVDTAQSGQVSVRFFNEHLLVLPYRERLSPFWYHQWFGVKRDSE</sequence>
<keyword evidence="9" id="KW-1185">Reference proteome</keyword>
<dbReference type="InterPro" id="IPR001279">
    <property type="entry name" value="Metallo-B-lactamas"/>
</dbReference>
<evidence type="ECO:0000256" key="5">
    <source>
        <dbReference type="ARBA" id="ARBA00023136"/>
    </source>
</evidence>
<dbReference type="InterPro" id="IPR035681">
    <property type="entry name" value="ComA-like_MBL"/>
</dbReference>
<dbReference type="NCBIfam" id="TIGR00360">
    <property type="entry name" value="ComEC_N-term"/>
    <property type="match status" value="1"/>
</dbReference>
<feature type="transmembrane region" description="Helical" evidence="6">
    <location>
        <begin position="259"/>
        <end position="279"/>
    </location>
</feature>
<evidence type="ECO:0000256" key="4">
    <source>
        <dbReference type="ARBA" id="ARBA00022989"/>
    </source>
</evidence>
<evidence type="ECO:0000313" key="9">
    <source>
        <dbReference type="Proteomes" id="UP000825886"/>
    </source>
</evidence>
<evidence type="ECO:0000259" key="7">
    <source>
        <dbReference type="SMART" id="SM00849"/>
    </source>
</evidence>
<dbReference type="Pfam" id="PF13567">
    <property type="entry name" value="DUF4131"/>
    <property type="match status" value="1"/>
</dbReference>
<feature type="transmembrane region" description="Helical" evidence="6">
    <location>
        <begin position="362"/>
        <end position="385"/>
    </location>
</feature>
<keyword evidence="4 6" id="KW-1133">Transmembrane helix</keyword>
<dbReference type="SMART" id="SM00849">
    <property type="entry name" value="Lactamase_B"/>
    <property type="match status" value="1"/>
</dbReference>
<dbReference type="NCBIfam" id="NF008580">
    <property type="entry name" value="PRK11539.1"/>
    <property type="match status" value="1"/>
</dbReference>
<feature type="transmembrane region" description="Helical" evidence="6">
    <location>
        <begin position="397"/>
        <end position="419"/>
    </location>
</feature>
<feature type="domain" description="Metallo-beta-lactamase" evidence="7">
    <location>
        <begin position="510"/>
        <end position="691"/>
    </location>
</feature>
<feature type="transmembrane region" description="Helical" evidence="6">
    <location>
        <begin position="226"/>
        <end position="247"/>
    </location>
</feature>
<dbReference type="PANTHER" id="PTHR30619:SF1">
    <property type="entry name" value="RECOMBINATION PROTEIN 2"/>
    <property type="match status" value="1"/>
</dbReference>
<dbReference type="CDD" id="cd07731">
    <property type="entry name" value="ComA-like_MBL-fold"/>
    <property type="match status" value="1"/>
</dbReference>
<keyword evidence="3 6" id="KW-0812">Transmembrane</keyword>
<feature type="transmembrane region" description="Helical" evidence="6">
    <location>
        <begin position="332"/>
        <end position="350"/>
    </location>
</feature>
<evidence type="ECO:0000256" key="1">
    <source>
        <dbReference type="ARBA" id="ARBA00004651"/>
    </source>
</evidence>
<name>A0ABX9AS38_9ENTR</name>